<organism evidence="1">
    <name type="scientific">viral metagenome</name>
    <dbReference type="NCBI Taxonomy" id="1070528"/>
    <lineage>
        <taxon>unclassified sequences</taxon>
        <taxon>metagenomes</taxon>
        <taxon>organismal metagenomes</taxon>
    </lineage>
</organism>
<accession>A0A6M3KAF3</accession>
<name>A0A6M3KAF3_9ZZZZ</name>
<dbReference type="AlphaFoldDB" id="A0A6M3KAF3"/>
<sequence length="57" mass="6677">MKTSTPDCVKLYLYARYQDNEPDEDIELVGELSVRKNELPKELVARNGGQRVYRFVE</sequence>
<proteinExistence type="predicted"/>
<gene>
    <name evidence="1" type="ORF">MM415A01046_0005</name>
</gene>
<reference evidence="1" key="1">
    <citation type="submission" date="2020-03" db="EMBL/GenBank/DDBJ databases">
        <title>The deep terrestrial virosphere.</title>
        <authorList>
            <person name="Holmfeldt K."/>
            <person name="Nilsson E."/>
            <person name="Simone D."/>
            <person name="Lopez-Fernandez M."/>
            <person name="Wu X."/>
            <person name="de Brujin I."/>
            <person name="Lundin D."/>
            <person name="Andersson A."/>
            <person name="Bertilsson S."/>
            <person name="Dopson M."/>
        </authorList>
    </citation>
    <scope>NUCLEOTIDE SEQUENCE</scope>
    <source>
        <strain evidence="1">MM415A01046</strain>
    </source>
</reference>
<protein>
    <submittedName>
        <fullName evidence="1">Uncharacterized protein</fullName>
    </submittedName>
</protein>
<dbReference type="EMBL" id="MT142345">
    <property type="protein sequence ID" value="QJA78608.1"/>
    <property type="molecule type" value="Genomic_DNA"/>
</dbReference>
<evidence type="ECO:0000313" key="1">
    <source>
        <dbReference type="EMBL" id="QJA78608.1"/>
    </source>
</evidence>